<dbReference type="Gene3D" id="3.30.930.10">
    <property type="entry name" value="Bira Bifunctional Protein, Domain 2"/>
    <property type="match status" value="1"/>
</dbReference>
<dbReference type="PROSITE" id="PS51733">
    <property type="entry name" value="BPL_LPL_CATALYTIC"/>
    <property type="match status" value="1"/>
</dbReference>
<dbReference type="AlphaFoldDB" id="A0AAE9YCB8"/>
<gene>
    <name evidence="5" type="ORF">PO878_07630</name>
</gene>
<keyword evidence="6" id="KW-1185">Reference proteome</keyword>
<keyword evidence="1 5" id="KW-0436">Ligase</keyword>
<dbReference type="Pfam" id="PF02237">
    <property type="entry name" value="BPL_C"/>
    <property type="match status" value="1"/>
</dbReference>
<dbReference type="NCBIfam" id="TIGR00121">
    <property type="entry name" value="birA_ligase"/>
    <property type="match status" value="1"/>
</dbReference>
<evidence type="ECO:0000259" key="4">
    <source>
        <dbReference type="PROSITE" id="PS51733"/>
    </source>
</evidence>
<organism evidence="5 6">
    <name type="scientific">Iamia majanohamensis</name>
    <dbReference type="NCBI Taxonomy" id="467976"/>
    <lineage>
        <taxon>Bacteria</taxon>
        <taxon>Bacillati</taxon>
        <taxon>Actinomycetota</taxon>
        <taxon>Acidimicrobiia</taxon>
        <taxon>Acidimicrobiales</taxon>
        <taxon>Iamiaceae</taxon>
        <taxon>Iamia</taxon>
    </lineage>
</organism>
<dbReference type="GO" id="GO:0005737">
    <property type="term" value="C:cytoplasm"/>
    <property type="evidence" value="ECO:0007669"/>
    <property type="project" value="TreeGrafter"/>
</dbReference>
<dbReference type="RefSeq" id="WP_272738114.1">
    <property type="nucleotide sequence ID" value="NZ_CP116942.1"/>
</dbReference>
<evidence type="ECO:0000256" key="3">
    <source>
        <dbReference type="ARBA" id="ARBA00024227"/>
    </source>
</evidence>
<feature type="domain" description="BPL/LPL catalytic" evidence="4">
    <location>
        <begin position="20"/>
        <end position="218"/>
    </location>
</feature>
<dbReference type="GO" id="GO:0004077">
    <property type="term" value="F:biotin--[biotin carboxyl-carrier protein] ligase activity"/>
    <property type="evidence" value="ECO:0007669"/>
    <property type="project" value="UniProtKB-EC"/>
</dbReference>
<evidence type="ECO:0000256" key="2">
    <source>
        <dbReference type="ARBA" id="ARBA00023267"/>
    </source>
</evidence>
<dbReference type="Gene3D" id="2.30.30.100">
    <property type="match status" value="1"/>
</dbReference>
<keyword evidence="2" id="KW-0092">Biotin</keyword>
<sequence>MTGAPSPFDVDAVRASVAGTRFADVRWVAETGSTNADLWSVATGGGGEGTVLGADHQTAGRGRRGRTWTAPAGAAVLVSVLLRPPAPAVDLATPAVSLAAAEAVEAVCGRAPGIKWPNDLVVVGDGAGPDRKLAGVLAEASWPPGVDIASGYREPSPSVRVPVVVGLGLNVAAEGRDPELEGVAVACDELAGPGVAVGREDLVVAWLGALDRWYGRILDPGGREEMWEAWRARSATLGRRVRVDLGVDDLEGEAVDVTPTGQLVVRTLEGDERVLAVGDVTHLRAV</sequence>
<proteinExistence type="predicted"/>
<dbReference type="CDD" id="cd16442">
    <property type="entry name" value="BPL"/>
    <property type="match status" value="1"/>
</dbReference>
<protein>
    <recommendedName>
        <fullName evidence="3">biotin--[biotin carboxyl-carrier protein] ligase</fullName>
        <ecNumber evidence="3">6.3.4.15</ecNumber>
    </recommendedName>
</protein>
<dbReference type="InterPro" id="IPR004408">
    <property type="entry name" value="Biotin_CoA_COase_ligase"/>
</dbReference>
<evidence type="ECO:0000313" key="5">
    <source>
        <dbReference type="EMBL" id="WCO68598.1"/>
    </source>
</evidence>
<dbReference type="KEGG" id="ima:PO878_07630"/>
<dbReference type="PANTHER" id="PTHR12835">
    <property type="entry name" value="BIOTIN PROTEIN LIGASE"/>
    <property type="match status" value="1"/>
</dbReference>
<evidence type="ECO:0000313" key="6">
    <source>
        <dbReference type="Proteomes" id="UP001216390"/>
    </source>
</evidence>
<dbReference type="InterPro" id="IPR003142">
    <property type="entry name" value="BPL_C"/>
</dbReference>
<accession>A0AAE9YCB8</accession>
<dbReference type="SUPFAM" id="SSF55681">
    <property type="entry name" value="Class II aaRS and biotin synthetases"/>
    <property type="match status" value="1"/>
</dbReference>
<dbReference type="Proteomes" id="UP001216390">
    <property type="component" value="Chromosome"/>
</dbReference>
<dbReference type="InterPro" id="IPR004143">
    <property type="entry name" value="BPL_LPL_catalytic"/>
</dbReference>
<dbReference type="EMBL" id="CP116942">
    <property type="protein sequence ID" value="WCO68598.1"/>
    <property type="molecule type" value="Genomic_DNA"/>
</dbReference>
<dbReference type="PANTHER" id="PTHR12835:SF5">
    <property type="entry name" value="BIOTIN--PROTEIN LIGASE"/>
    <property type="match status" value="1"/>
</dbReference>
<name>A0AAE9YCB8_9ACTN</name>
<dbReference type="InterPro" id="IPR045864">
    <property type="entry name" value="aa-tRNA-synth_II/BPL/LPL"/>
</dbReference>
<dbReference type="Pfam" id="PF03099">
    <property type="entry name" value="BPL_LplA_LipB"/>
    <property type="match status" value="1"/>
</dbReference>
<dbReference type="EC" id="6.3.4.15" evidence="3"/>
<evidence type="ECO:0000256" key="1">
    <source>
        <dbReference type="ARBA" id="ARBA00022598"/>
    </source>
</evidence>
<reference evidence="5" key="1">
    <citation type="submission" date="2023-01" db="EMBL/GenBank/DDBJ databases">
        <title>The diversity of Class Acidimicrobiia in South China Sea sediment environments and the proposal of Iamia marina sp. nov., a novel species of the genus Iamia.</title>
        <authorList>
            <person name="He Y."/>
            <person name="Tian X."/>
        </authorList>
    </citation>
    <scope>NUCLEOTIDE SEQUENCE</scope>
    <source>
        <strain evidence="5">DSM 19957</strain>
    </source>
</reference>